<accession>A0A136LYW8</accession>
<proteinExistence type="predicted"/>
<organism evidence="1 2">
    <name type="scientific">candidate division WS6 bacterium OLB20</name>
    <dbReference type="NCBI Taxonomy" id="1617426"/>
    <lineage>
        <taxon>Bacteria</taxon>
        <taxon>Candidatus Dojkabacteria</taxon>
    </lineage>
</organism>
<evidence type="ECO:0000313" key="1">
    <source>
        <dbReference type="EMBL" id="KXK26862.1"/>
    </source>
</evidence>
<dbReference type="Proteomes" id="UP000070457">
    <property type="component" value="Unassembled WGS sequence"/>
</dbReference>
<reference evidence="1 2" key="1">
    <citation type="submission" date="2015-02" db="EMBL/GenBank/DDBJ databases">
        <title>Improved understanding of the partial-nitritation anammox process through 23 genomes representing the majority of the microbial community.</title>
        <authorList>
            <person name="Speth D.R."/>
            <person name="In T Zandt M."/>
            <person name="Guerrero Cruz S."/>
            <person name="Jetten M.S."/>
            <person name="Dutilh B.E."/>
        </authorList>
    </citation>
    <scope>NUCLEOTIDE SEQUENCE [LARGE SCALE GENOMIC DNA]</scope>
    <source>
        <strain evidence="1">OLB20</strain>
    </source>
</reference>
<dbReference type="EMBL" id="JYNZ01000003">
    <property type="protein sequence ID" value="KXK26862.1"/>
    <property type="molecule type" value="Genomic_DNA"/>
</dbReference>
<gene>
    <name evidence="1" type="ORF">TR69_WS6001000883</name>
</gene>
<dbReference type="AlphaFoldDB" id="A0A136LYW8"/>
<name>A0A136LYW8_9BACT</name>
<sequence>MSCEYRTLIDVAPFKDHTRGLYVPQGYDQDALDYLHRLDSIFFKPQNMLCANTLQLTEIAMLTRRYAGDDYASLFNCSVSGSNPDIVLTIPDVHDIMQQRRLPFLKGVAFTVIKEGIGTNNTGLAMSSEIPALFVVRSGDDNELIIDRVVNARKFNPEAMYNYTLMMDETMQQIESCFAGATTDLEVLPSCLADYGISLDLDLIPYTACTALVGDGSSG</sequence>
<evidence type="ECO:0000313" key="2">
    <source>
        <dbReference type="Proteomes" id="UP000070457"/>
    </source>
</evidence>
<comment type="caution">
    <text evidence="1">The sequence shown here is derived from an EMBL/GenBank/DDBJ whole genome shotgun (WGS) entry which is preliminary data.</text>
</comment>
<protein>
    <submittedName>
        <fullName evidence="1">Uncharacterized protein</fullName>
    </submittedName>
</protein>